<accession>A0A1E3QFX7</accession>
<name>A0A1E3QFX7_LIPST</name>
<dbReference type="EMBL" id="KV454289">
    <property type="protein sequence ID" value="ODQ76613.1"/>
    <property type="molecule type" value="Genomic_DNA"/>
</dbReference>
<organism evidence="2 3">
    <name type="scientific">Lipomyces starkeyi NRRL Y-11557</name>
    <dbReference type="NCBI Taxonomy" id="675824"/>
    <lineage>
        <taxon>Eukaryota</taxon>
        <taxon>Fungi</taxon>
        <taxon>Dikarya</taxon>
        <taxon>Ascomycota</taxon>
        <taxon>Saccharomycotina</taxon>
        <taxon>Lipomycetes</taxon>
        <taxon>Lipomycetales</taxon>
        <taxon>Lipomycetaceae</taxon>
        <taxon>Lipomyces</taxon>
    </lineage>
</organism>
<sequence>MDRSPLSIALTRRHHSESALPFAPLPLHPKPVVHALPDFRLAPRSYSPASLDAYHLRSSAPSFSFSSKVSTTASSTASTPPVASPASSPPSS</sequence>
<dbReference type="AlphaFoldDB" id="A0A1E3QFX7"/>
<evidence type="ECO:0000313" key="2">
    <source>
        <dbReference type="EMBL" id="ODQ76613.1"/>
    </source>
</evidence>
<feature type="compositionally biased region" description="Low complexity" evidence="1">
    <location>
        <begin position="64"/>
        <end position="86"/>
    </location>
</feature>
<feature type="region of interest" description="Disordered" evidence="1">
    <location>
        <begin position="64"/>
        <end position="92"/>
    </location>
</feature>
<reference evidence="2 3" key="1">
    <citation type="journal article" date="2016" name="Proc. Natl. Acad. Sci. U.S.A.">
        <title>Comparative genomics of biotechnologically important yeasts.</title>
        <authorList>
            <person name="Riley R."/>
            <person name="Haridas S."/>
            <person name="Wolfe K.H."/>
            <person name="Lopes M.R."/>
            <person name="Hittinger C.T."/>
            <person name="Goeker M."/>
            <person name="Salamov A.A."/>
            <person name="Wisecaver J.H."/>
            <person name="Long T.M."/>
            <person name="Calvey C.H."/>
            <person name="Aerts A.L."/>
            <person name="Barry K.W."/>
            <person name="Choi C."/>
            <person name="Clum A."/>
            <person name="Coughlan A.Y."/>
            <person name="Deshpande S."/>
            <person name="Douglass A.P."/>
            <person name="Hanson S.J."/>
            <person name="Klenk H.-P."/>
            <person name="LaButti K.M."/>
            <person name="Lapidus A."/>
            <person name="Lindquist E.A."/>
            <person name="Lipzen A.M."/>
            <person name="Meier-Kolthoff J.P."/>
            <person name="Ohm R.A."/>
            <person name="Otillar R.P."/>
            <person name="Pangilinan J.L."/>
            <person name="Peng Y."/>
            <person name="Rokas A."/>
            <person name="Rosa C.A."/>
            <person name="Scheuner C."/>
            <person name="Sibirny A.A."/>
            <person name="Slot J.C."/>
            <person name="Stielow J.B."/>
            <person name="Sun H."/>
            <person name="Kurtzman C.P."/>
            <person name="Blackwell M."/>
            <person name="Grigoriev I.V."/>
            <person name="Jeffries T.W."/>
        </authorList>
    </citation>
    <scope>NUCLEOTIDE SEQUENCE [LARGE SCALE GENOMIC DNA]</scope>
    <source>
        <strain evidence="2 3">NRRL Y-11557</strain>
    </source>
</reference>
<keyword evidence="3" id="KW-1185">Reference proteome</keyword>
<protein>
    <submittedName>
        <fullName evidence="2">Uncharacterized protein</fullName>
    </submittedName>
</protein>
<proteinExistence type="predicted"/>
<feature type="non-terminal residue" evidence="2">
    <location>
        <position position="92"/>
    </location>
</feature>
<dbReference type="Proteomes" id="UP000094385">
    <property type="component" value="Unassembled WGS sequence"/>
</dbReference>
<evidence type="ECO:0000313" key="3">
    <source>
        <dbReference type="Proteomes" id="UP000094385"/>
    </source>
</evidence>
<gene>
    <name evidence="2" type="ORF">LIPSTDRAFT_67563</name>
</gene>
<evidence type="ECO:0000256" key="1">
    <source>
        <dbReference type="SAM" id="MobiDB-lite"/>
    </source>
</evidence>